<evidence type="ECO:0000256" key="13">
    <source>
        <dbReference type="ARBA" id="ARBA00023204"/>
    </source>
</evidence>
<dbReference type="SUPFAM" id="SSF46785">
    <property type="entry name" value="Winged helix' DNA-binding domain"/>
    <property type="match status" value="1"/>
</dbReference>
<dbReference type="GO" id="GO:0009378">
    <property type="term" value="F:four-way junction helicase activity"/>
    <property type="evidence" value="ECO:0007669"/>
    <property type="project" value="TreeGrafter"/>
</dbReference>
<dbReference type="GO" id="GO:0003677">
    <property type="term" value="F:DNA binding"/>
    <property type="evidence" value="ECO:0007669"/>
    <property type="project" value="UniProtKB-KW"/>
</dbReference>
<comment type="caution">
    <text evidence="20">The sequence shown here is derived from an EMBL/GenBank/DDBJ whole genome shotgun (WGS) entry which is preliminary data.</text>
</comment>
<evidence type="ECO:0000256" key="3">
    <source>
        <dbReference type="ARBA" id="ARBA00005446"/>
    </source>
</evidence>
<keyword evidence="8 20" id="KW-0347">Helicase</keyword>
<dbReference type="InterPro" id="IPR036390">
    <property type="entry name" value="WH_DNA-bd_sf"/>
</dbReference>
<evidence type="ECO:0000256" key="9">
    <source>
        <dbReference type="ARBA" id="ARBA00022833"/>
    </source>
</evidence>
<dbReference type="GO" id="GO:0006260">
    <property type="term" value="P:DNA replication"/>
    <property type="evidence" value="ECO:0007669"/>
    <property type="project" value="InterPro"/>
</dbReference>
<dbReference type="InterPro" id="IPR032284">
    <property type="entry name" value="RecQ_Zn-bd"/>
</dbReference>
<dbReference type="SMART" id="SM00487">
    <property type="entry name" value="DEXDc"/>
    <property type="match status" value="1"/>
</dbReference>
<evidence type="ECO:0000256" key="8">
    <source>
        <dbReference type="ARBA" id="ARBA00022806"/>
    </source>
</evidence>
<dbReference type="PROSITE" id="PS51192">
    <property type="entry name" value="HELICASE_ATP_BIND_1"/>
    <property type="match status" value="1"/>
</dbReference>
<dbReference type="Pfam" id="PF21220">
    <property type="entry name" value="RecQ-1-like_HTH"/>
    <property type="match status" value="1"/>
</dbReference>
<feature type="domain" description="HRDC" evidence="17">
    <location>
        <begin position="528"/>
        <end position="608"/>
    </location>
</feature>
<dbReference type="InterPro" id="IPR027417">
    <property type="entry name" value="P-loop_NTPase"/>
</dbReference>
<dbReference type="Gene3D" id="1.10.10.1390">
    <property type="entry name" value="ATP-dependent DNA helicase RecQ"/>
    <property type="match status" value="1"/>
</dbReference>
<dbReference type="Gene3D" id="1.10.150.80">
    <property type="entry name" value="HRDC domain"/>
    <property type="match status" value="1"/>
</dbReference>
<dbReference type="GO" id="GO:0005524">
    <property type="term" value="F:ATP binding"/>
    <property type="evidence" value="ECO:0007669"/>
    <property type="project" value="UniProtKB-KW"/>
</dbReference>
<dbReference type="Pfam" id="PF09382">
    <property type="entry name" value="RQC"/>
    <property type="match status" value="1"/>
</dbReference>
<dbReference type="GO" id="GO:0043590">
    <property type="term" value="C:bacterial nucleoid"/>
    <property type="evidence" value="ECO:0007669"/>
    <property type="project" value="TreeGrafter"/>
</dbReference>
<dbReference type="FunFam" id="3.40.50.300:FF:000156">
    <property type="entry name" value="ATP-dependent DNA helicase recQ"/>
    <property type="match status" value="1"/>
</dbReference>
<reference evidence="20 21" key="1">
    <citation type="submission" date="2009-11" db="EMBL/GenBank/DDBJ databases">
        <authorList>
            <person name="Weinstock G."/>
            <person name="Sodergren E."/>
            <person name="Clifton S."/>
            <person name="Fulton L."/>
            <person name="Fulton B."/>
            <person name="Courtney L."/>
            <person name="Fronick C."/>
            <person name="Harrison M."/>
            <person name="Strong C."/>
            <person name="Farmer C."/>
            <person name="Delahaunty K."/>
            <person name="Markovic C."/>
            <person name="Hall O."/>
            <person name="Minx P."/>
            <person name="Tomlinson C."/>
            <person name="Mitreva M."/>
            <person name="Nelson J."/>
            <person name="Hou S."/>
            <person name="Wollam A."/>
            <person name="Pepin K.H."/>
            <person name="Johnson M."/>
            <person name="Bhonagiri V."/>
            <person name="Nash W.E."/>
            <person name="Warren W."/>
            <person name="Chinwalla A."/>
            <person name="Mardis E.R."/>
            <person name="Wilson R.K."/>
        </authorList>
    </citation>
    <scope>NUCLEOTIDE SEQUENCE [LARGE SCALE GENOMIC DNA]</scope>
    <source>
        <strain evidence="20 21">F0302</strain>
    </source>
</reference>
<dbReference type="EC" id="5.6.2.4" evidence="16"/>
<evidence type="ECO:0000256" key="1">
    <source>
        <dbReference type="ARBA" id="ARBA00001946"/>
    </source>
</evidence>
<dbReference type="GO" id="GO:0016787">
    <property type="term" value="F:hydrolase activity"/>
    <property type="evidence" value="ECO:0007669"/>
    <property type="project" value="UniProtKB-KW"/>
</dbReference>
<dbReference type="SMART" id="SM00490">
    <property type="entry name" value="HELICc"/>
    <property type="match status" value="1"/>
</dbReference>
<dbReference type="Pfam" id="PF00570">
    <property type="entry name" value="HRDC"/>
    <property type="match status" value="1"/>
</dbReference>
<dbReference type="InterPro" id="IPR018982">
    <property type="entry name" value="RQC_domain"/>
</dbReference>
<dbReference type="InterPro" id="IPR010997">
    <property type="entry name" value="HRDC-like_sf"/>
</dbReference>
<keyword evidence="10" id="KW-0067">ATP-binding</keyword>
<comment type="catalytic activity">
    <reaction evidence="15">
        <text>Couples ATP hydrolysis with the unwinding of duplex DNA by translocating in the 3'-5' direction.</text>
        <dbReference type="EC" id="5.6.2.4"/>
    </reaction>
</comment>
<protein>
    <recommendedName>
        <fullName evidence="16">DNA helicase RecQ</fullName>
        <ecNumber evidence="16">5.6.2.4</ecNumber>
    </recommendedName>
</protein>
<dbReference type="InterPro" id="IPR011545">
    <property type="entry name" value="DEAD/DEAH_box_helicase_dom"/>
</dbReference>
<dbReference type="GO" id="GO:0006310">
    <property type="term" value="P:DNA recombination"/>
    <property type="evidence" value="ECO:0007669"/>
    <property type="project" value="UniProtKB-UniRule"/>
</dbReference>
<dbReference type="HOGENOM" id="CLU_001103_14_3_10"/>
<keyword evidence="6" id="KW-0227">DNA damage</keyword>
<dbReference type="SMART" id="SM00956">
    <property type="entry name" value="RQC"/>
    <property type="match status" value="1"/>
</dbReference>
<keyword evidence="4" id="KW-0479">Metal-binding</keyword>
<dbReference type="Pfam" id="PF16124">
    <property type="entry name" value="RecQ_Zn_bind"/>
    <property type="match status" value="1"/>
</dbReference>
<dbReference type="InterPro" id="IPR001650">
    <property type="entry name" value="Helicase_C-like"/>
</dbReference>
<keyword evidence="13" id="KW-0234">DNA repair</keyword>
<dbReference type="GO" id="GO:0006281">
    <property type="term" value="P:DNA repair"/>
    <property type="evidence" value="ECO:0007669"/>
    <property type="project" value="UniProtKB-KW"/>
</dbReference>
<proteinExistence type="inferred from homology"/>
<evidence type="ECO:0000256" key="15">
    <source>
        <dbReference type="ARBA" id="ARBA00034617"/>
    </source>
</evidence>
<dbReference type="SMART" id="SM00341">
    <property type="entry name" value="HRDC"/>
    <property type="match status" value="1"/>
</dbReference>
<comment type="cofactor">
    <cofactor evidence="1">
        <name>Mg(2+)</name>
        <dbReference type="ChEBI" id="CHEBI:18420"/>
    </cofactor>
</comment>
<evidence type="ECO:0000313" key="20">
    <source>
        <dbReference type="EMBL" id="EFB31420.1"/>
    </source>
</evidence>
<keyword evidence="5" id="KW-0547">Nucleotide-binding</keyword>
<feature type="domain" description="Helicase C-terminal" evidence="19">
    <location>
        <begin position="220"/>
        <end position="372"/>
    </location>
</feature>
<dbReference type="RefSeq" id="WP_004374225.1">
    <property type="nucleotide sequence ID" value="NZ_GG703887.1"/>
</dbReference>
<name>D1QTE0_9BACT</name>
<dbReference type="SUPFAM" id="SSF52540">
    <property type="entry name" value="P-loop containing nucleoside triphosphate hydrolases"/>
    <property type="match status" value="1"/>
</dbReference>
<dbReference type="InterPro" id="IPR014001">
    <property type="entry name" value="Helicase_ATP-bd"/>
</dbReference>
<dbReference type="PROSITE" id="PS51194">
    <property type="entry name" value="HELICASE_CTER"/>
    <property type="match status" value="1"/>
</dbReference>
<evidence type="ECO:0000256" key="16">
    <source>
        <dbReference type="NCBIfam" id="TIGR01389"/>
    </source>
</evidence>
<dbReference type="InterPro" id="IPR002121">
    <property type="entry name" value="HRDC_dom"/>
</dbReference>
<evidence type="ECO:0000256" key="2">
    <source>
        <dbReference type="ARBA" id="ARBA00001947"/>
    </source>
</evidence>
<evidence type="ECO:0000259" key="17">
    <source>
        <dbReference type="PROSITE" id="PS50967"/>
    </source>
</evidence>
<keyword evidence="11" id="KW-0238">DNA-binding</keyword>
<dbReference type="InterPro" id="IPR004589">
    <property type="entry name" value="DNA_helicase_ATP-dep_RecQ"/>
</dbReference>
<evidence type="ECO:0000256" key="14">
    <source>
        <dbReference type="ARBA" id="ARBA00023235"/>
    </source>
</evidence>
<evidence type="ECO:0000256" key="7">
    <source>
        <dbReference type="ARBA" id="ARBA00022801"/>
    </source>
</evidence>
<dbReference type="Gene3D" id="3.40.50.300">
    <property type="entry name" value="P-loop containing nucleotide triphosphate hydrolases"/>
    <property type="match status" value="2"/>
</dbReference>
<evidence type="ECO:0000256" key="12">
    <source>
        <dbReference type="ARBA" id="ARBA00023172"/>
    </source>
</evidence>
<accession>D1QTE0</accession>
<dbReference type="GO" id="GO:0043138">
    <property type="term" value="F:3'-5' DNA helicase activity"/>
    <property type="evidence" value="ECO:0007669"/>
    <property type="project" value="UniProtKB-EC"/>
</dbReference>
<dbReference type="InterPro" id="IPR048671">
    <property type="entry name" value="RecQ-1-like_HTH"/>
</dbReference>
<keyword evidence="14" id="KW-0413">Isomerase</keyword>
<keyword evidence="7 20" id="KW-0378">Hydrolase</keyword>
<dbReference type="NCBIfam" id="TIGR00614">
    <property type="entry name" value="recQ_fam"/>
    <property type="match status" value="1"/>
</dbReference>
<dbReference type="GO" id="GO:0030894">
    <property type="term" value="C:replisome"/>
    <property type="evidence" value="ECO:0007669"/>
    <property type="project" value="TreeGrafter"/>
</dbReference>
<gene>
    <name evidence="20" type="primary">recQ</name>
    <name evidence="20" type="ORF">HMPREF0971_02268</name>
</gene>
<organism evidence="20 21">
    <name type="scientific">Segatella oris F0302</name>
    <dbReference type="NCBI Taxonomy" id="649760"/>
    <lineage>
        <taxon>Bacteria</taxon>
        <taxon>Pseudomonadati</taxon>
        <taxon>Bacteroidota</taxon>
        <taxon>Bacteroidia</taxon>
        <taxon>Bacteroidales</taxon>
        <taxon>Prevotellaceae</taxon>
        <taxon>Segatella</taxon>
    </lineage>
</organism>
<dbReference type="CDD" id="cd17920">
    <property type="entry name" value="DEXHc_RecQ"/>
    <property type="match status" value="1"/>
</dbReference>
<keyword evidence="12" id="KW-0233">DNA recombination</keyword>
<dbReference type="FunFam" id="3.40.50.300:FF:001051">
    <property type="entry name" value="ATP-dependent DNA helicase RecQ"/>
    <property type="match status" value="1"/>
</dbReference>
<dbReference type="GO" id="GO:0046872">
    <property type="term" value="F:metal ion binding"/>
    <property type="evidence" value="ECO:0007669"/>
    <property type="project" value="UniProtKB-KW"/>
</dbReference>
<dbReference type="Pfam" id="PF00270">
    <property type="entry name" value="DEAD"/>
    <property type="match status" value="1"/>
</dbReference>
<evidence type="ECO:0000256" key="11">
    <source>
        <dbReference type="ARBA" id="ARBA00023125"/>
    </source>
</evidence>
<dbReference type="CDD" id="cd18794">
    <property type="entry name" value="SF2_C_RecQ"/>
    <property type="match status" value="1"/>
</dbReference>
<dbReference type="GO" id="GO:0009432">
    <property type="term" value="P:SOS response"/>
    <property type="evidence" value="ECO:0007669"/>
    <property type="project" value="UniProtKB-UniRule"/>
</dbReference>
<evidence type="ECO:0000259" key="19">
    <source>
        <dbReference type="PROSITE" id="PS51194"/>
    </source>
</evidence>
<dbReference type="STRING" id="649760.HMPREF0971_02268"/>
<evidence type="ECO:0000256" key="4">
    <source>
        <dbReference type="ARBA" id="ARBA00022723"/>
    </source>
</evidence>
<sequence length="725" mass="82190">MTKDTNLTQQLKHYFGFNKFKGDQEAIIRNLLEGHDTFVLMPTGGGKSLCYQLPSLIMEGTAIVISPLIALMKNQVDVINGLSEEIGVAHYLNSSLNKAAIQQVMDDVRSGRTKLLYVAPESLNKEENVEFLQSVKVSFYAIDEAHCISEWGHDFRPEYRNIRPTINKIGTAPIIALTATATDKVRSDIKKSLGITDAKEFKSSFNRANLYYEVRPKTNDVDKQIIKFIRQHEGKSGIIYCLSRKKVEELAEVLKANEIKAAPYHAGLDSATRSQTQDDFLMERIDVIVATIAFGMGIDKPDVRFVIHYDIPKSLEGYYQETGRAGRDGGEGLCIAFYAQKDLKKLEKFMEGKPVAEQDIGRQLLQETAAYAESSVCRRKMLLHYFGEEYPHDNCHNCDNCLHPKEKIEAGKALVIVLKAILAVKENFRQEYVIDFVKGRGTDDILSHKHDQLEDFGAGEDEDPKLWNPVIRQALIAGYLKKDVENYGLLKVTAAGKRFIKNPTEFMIVRDNEFRDDEEEEGNEAVGMALDPELFTMLKHLRRQMAQKLGVPGYVIFQDPSLEQMATMYPITTEELQQIQGVGAGKAKRYGKEFLNLIKQYCEENGIERPEELRVRTVAKKSIIKVKIIQSIDKQLALDDIAETLGLSFDELLDEVEAIVYSGTKLNINYFIEEVIDDDHVDDIYDYFSESETDSLEAAINELGDEYSEDEIRLVRIKFLSEMAN</sequence>
<dbReference type="PROSITE" id="PS50967">
    <property type="entry name" value="HRDC"/>
    <property type="match status" value="1"/>
</dbReference>
<evidence type="ECO:0000313" key="21">
    <source>
        <dbReference type="Proteomes" id="UP000004079"/>
    </source>
</evidence>
<dbReference type="Pfam" id="PF00271">
    <property type="entry name" value="Helicase_C"/>
    <property type="match status" value="1"/>
</dbReference>
<comment type="cofactor">
    <cofactor evidence="2">
        <name>Zn(2+)</name>
        <dbReference type="ChEBI" id="CHEBI:29105"/>
    </cofactor>
</comment>
<dbReference type="PANTHER" id="PTHR13710:SF105">
    <property type="entry name" value="ATP-DEPENDENT DNA HELICASE Q1"/>
    <property type="match status" value="1"/>
</dbReference>
<dbReference type="SUPFAM" id="SSF47819">
    <property type="entry name" value="HRDC-like"/>
    <property type="match status" value="1"/>
</dbReference>
<dbReference type="GO" id="GO:0005737">
    <property type="term" value="C:cytoplasm"/>
    <property type="evidence" value="ECO:0007669"/>
    <property type="project" value="TreeGrafter"/>
</dbReference>
<dbReference type="AlphaFoldDB" id="D1QTE0"/>
<keyword evidence="9" id="KW-0862">Zinc</keyword>
<evidence type="ECO:0000256" key="6">
    <source>
        <dbReference type="ARBA" id="ARBA00022763"/>
    </source>
</evidence>
<evidence type="ECO:0000259" key="18">
    <source>
        <dbReference type="PROSITE" id="PS51192"/>
    </source>
</evidence>
<dbReference type="EMBL" id="ACUZ02000037">
    <property type="protein sequence ID" value="EFB31420.1"/>
    <property type="molecule type" value="Genomic_DNA"/>
</dbReference>
<dbReference type="InterPro" id="IPR006293">
    <property type="entry name" value="DNA_helicase_ATP-dep_RecQ_bac"/>
</dbReference>
<evidence type="ECO:0000256" key="5">
    <source>
        <dbReference type="ARBA" id="ARBA00022741"/>
    </source>
</evidence>
<comment type="similarity">
    <text evidence="3">Belongs to the helicase family. RecQ subfamily.</text>
</comment>
<evidence type="ECO:0000256" key="10">
    <source>
        <dbReference type="ARBA" id="ARBA00022840"/>
    </source>
</evidence>
<dbReference type="Gene3D" id="1.10.10.10">
    <property type="entry name" value="Winged helix-like DNA-binding domain superfamily/Winged helix DNA-binding domain"/>
    <property type="match status" value="1"/>
</dbReference>
<dbReference type="NCBIfam" id="TIGR01389">
    <property type="entry name" value="recQ"/>
    <property type="match status" value="1"/>
</dbReference>
<dbReference type="InterPro" id="IPR044876">
    <property type="entry name" value="HRDC_dom_sf"/>
</dbReference>
<dbReference type="PANTHER" id="PTHR13710">
    <property type="entry name" value="DNA HELICASE RECQ FAMILY MEMBER"/>
    <property type="match status" value="1"/>
</dbReference>
<dbReference type="Proteomes" id="UP000004079">
    <property type="component" value="Unassembled WGS sequence"/>
</dbReference>
<dbReference type="InterPro" id="IPR036388">
    <property type="entry name" value="WH-like_DNA-bd_sf"/>
</dbReference>
<feature type="domain" description="Helicase ATP-binding" evidence="18">
    <location>
        <begin position="28"/>
        <end position="199"/>
    </location>
</feature>